<feature type="domain" description="Protein kinase" evidence="11">
    <location>
        <begin position="23"/>
        <end position="293"/>
    </location>
</feature>
<dbReference type="GO" id="GO:0004674">
    <property type="term" value="F:protein serine/threonine kinase activity"/>
    <property type="evidence" value="ECO:0007669"/>
    <property type="project" value="UniProtKB-EC"/>
</dbReference>
<gene>
    <name evidence="13" type="ORF">J2S70_001694</name>
</gene>
<proteinExistence type="predicted"/>
<dbReference type="SUPFAM" id="SSF56112">
    <property type="entry name" value="Protein kinase-like (PK-like)"/>
    <property type="match status" value="1"/>
</dbReference>
<dbReference type="PANTHER" id="PTHR43289">
    <property type="entry name" value="MITOGEN-ACTIVATED PROTEIN KINASE KINASE KINASE 20-RELATED"/>
    <property type="match status" value="1"/>
</dbReference>
<evidence type="ECO:0000256" key="7">
    <source>
        <dbReference type="ARBA" id="ARBA00047899"/>
    </source>
</evidence>
<feature type="region of interest" description="Disordered" evidence="9">
    <location>
        <begin position="337"/>
        <end position="365"/>
    </location>
</feature>
<dbReference type="InterPro" id="IPR000719">
    <property type="entry name" value="Prot_kinase_dom"/>
</dbReference>
<feature type="domain" description="PASTA" evidence="12">
    <location>
        <begin position="600"/>
        <end position="663"/>
    </location>
</feature>
<sequence length="663" mass="70470">MHAIVEGVKAPDPLLGNQLDGRYAISARIARGGMATVYRATDERLQREVALKVIHPHLAEQPDFVERFISEARSAASLTNPHIVSVHDQGVANTPTGDSPYLVMELMAGPDLRSELNTHGSFPLGVSLELVRQLLTGLAAAHEAGIIHRDIKPENVLLTAPLDPTALEPKFQAKLTDFGLARAASDATTTQTNTMLGTVGYVAPEFVSEGSTGQTSDIYSVGIMLYELITGALPFQADSSLSVAYKHVNETMPRLTDLADWIPPALDSLIGLLTAKNPSKRPKNASAALDALIDIVESLPDEVLIRRIPVFPVVGDEPATDAQPAIVKPGQTAAIPVAPTRELASSRAQASRSRGSRRNTEVADHPPPRRRVWPILLALLLALIGAGAYGTWWYFSEGPGLRVEVPVVTGLPADDAEAALNNLAFTVERTQEYSDEIGEGLVIGTDPDAGARVHPSEPITLLVSMGVEHVEVIDVVGESSEDATQALSEARLGATVEETYSETVPAGIVIAQQPEAGASVPHSTEVALTVSLGREPISVPDLTGVDEATAIERLGEYELEATTTEAHSETTPEGHVMDQSPQAGETLYRGDTVTLTISLGPEPIEVPDVFGLQEGEATEILEEAGFVVSYDRFLGGYFGTVRAQSPEAGQLLKPGSTVTITIV</sequence>
<dbReference type="InterPro" id="IPR008271">
    <property type="entry name" value="Ser/Thr_kinase_AS"/>
</dbReference>
<keyword evidence="10" id="KW-0472">Membrane</keyword>
<comment type="catalytic activity">
    <reaction evidence="8">
        <text>L-seryl-[protein] + ATP = O-phospho-L-seryl-[protein] + ADP + H(+)</text>
        <dbReference type="Rhea" id="RHEA:17989"/>
        <dbReference type="Rhea" id="RHEA-COMP:9863"/>
        <dbReference type="Rhea" id="RHEA-COMP:11604"/>
        <dbReference type="ChEBI" id="CHEBI:15378"/>
        <dbReference type="ChEBI" id="CHEBI:29999"/>
        <dbReference type="ChEBI" id="CHEBI:30616"/>
        <dbReference type="ChEBI" id="CHEBI:83421"/>
        <dbReference type="ChEBI" id="CHEBI:456216"/>
        <dbReference type="EC" id="2.7.11.1"/>
    </reaction>
</comment>
<evidence type="ECO:0000256" key="3">
    <source>
        <dbReference type="ARBA" id="ARBA00022679"/>
    </source>
</evidence>
<evidence type="ECO:0000256" key="8">
    <source>
        <dbReference type="ARBA" id="ARBA00048679"/>
    </source>
</evidence>
<keyword evidence="5 13" id="KW-0418">Kinase</keyword>
<feature type="domain" description="PASTA" evidence="12">
    <location>
        <begin position="400"/>
        <end position="465"/>
    </location>
</feature>
<evidence type="ECO:0000259" key="12">
    <source>
        <dbReference type="PROSITE" id="PS51178"/>
    </source>
</evidence>
<dbReference type="PROSITE" id="PS51178">
    <property type="entry name" value="PASTA"/>
    <property type="match status" value="4"/>
</dbReference>
<evidence type="ECO:0000256" key="6">
    <source>
        <dbReference type="ARBA" id="ARBA00022840"/>
    </source>
</evidence>
<dbReference type="SUPFAM" id="SSF54184">
    <property type="entry name" value="Penicillin-binding protein 2x (pbp-2x), c-terminal domain"/>
    <property type="match status" value="2"/>
</dbReference>
<evidence type="ECO:0000256" key="10">
    <source>
        <dbReference type="SAM" id="Phobius"/>
    </source>
</evidence>
<dbReference type="Pfam" id="PF03793">
    <property type="entry name" value="PASTA"/>
    <property type="match status" value="4"/>
</dbReference>
<dbReference type="CDD" id="cd14014">
    <property type="entry name" value="STKc_PknB_like"/>
    <property type="match status" value="1"/>
</dbReference>
<dbReference type="SMART" id="SM00220">
    <property type="entry name" value="S_TKc"/>
    <property type="match status" value="1"/>
</dbReference>
<dbReference type="NCBIfam" id="NF033483">
    <property type="entry name" value="PknB_PASTA_kin"/>
    <property type="match status" value="1"/>
</dbReference>
<name>A0ABT9NIA2_9ACTO</name>
<keyword evidence="2" id="KW-0723">Serine/threonine-protein kinase</keyword>
<dbReference type="PROSITE" id="PS00108">
    <property type="entry name" value="PROTEIN_KINASE_ST"/>
    <property type="match status" value="1"/>
</dbReference>
<dbReference type="Gene3D" id="3.30.200.20">
    <property type="entry name" value="Phosphorylase Kinase, domain 1"/>
    <property type="match status" value="1"/>
</dbReference>
<evidence type="ECO:0000256" key="2">
    <source>
        <dbReference type="ARBA" id="ARBA00022527"/>
    </source>
</evidence>
<dbReference type="CDD" id="cd06577">
    <property type="entry name" value="PASTA_pknB"/>
    <property type="match status" value="4"/>
</dbReference>
<dbReference type="Pfam" id="PF00069">
    <property type="entry name" value="Pkinase"/>
    <property type="match status" value="1"/>
</dbReference>
<evidence type="ECO:0000313" key="13">
    <source>
        <dbReference type="EMBL" id="MDP9807112.1"/>
    </source>
</evidence>
<feature type="transmembrane region" description="Helical" evidence="10">
    <location>
        <begin position="375"/>
        <end position="395"/>
    </location>
</feature>
<dbReference type="PANTHER" id="PTHR43289:SF34">
    <property type="entry name" value="SERINE_THREONINE-PROTEIN KINASE YBDM-RELATED"/>
    <property type="match status" value="1"/>
</dbReference>
<dbReference type="Gene3D" id="3.30.10.20">
    <property type="match status" value="4"/>
</dbReference>
<comment type="catalytic activity">
    <reaction evidence="7">
        <text>L-threonyl-[protein] + ATP = O-phospho-L-threonyl-[protein] + ADP + H(+)</text>
        <dbReference type="Rhea" id="RHEA:46608"/>
        <dbReference type="Rhea" id="RHEA-COMP:11060"/>
        <dbReference type="Rhea" id="RHEA-COMP:11605"/>
        <dbReference type="ChEBI" id="CHEBI:15378"/>
        <dbReference type="ChEBI" id="CHEBI:30013"/>
        <dbReference type="ChEBI" id="CHEBI:30616"/>
        <dbReference type="ChEBI" id="CHEBI:61977"/>
        <dbReference type="ChEBI" id="CHEBI:456216"/>
        <dbReference type="EC" id="2.7.11.1"/>
    </reaction>
</comment>
<evidence type="ECO:0000256" key="9">
    <source>
        <dbReference type="SAM" id="MobiDB-lite"/>
    </source>
</evidence>
<keyword evidence="10" id="KW-1133">Transmembrane helix</keyword>
<dbReference type="Gene3D" id="1.10.510.10">
    <property type="entry name" value="Transferase(Phosphotransferase) domain 1"/>
    <property type="match status" value="1"/>
</dbReference>
<evidence type="ECO:0000313" key="14">
    <source>
        <dbReference type="Proteomes" id="UP001243212"/>
    </source>
</evidence>
<evidence type="ECO:0000256" key="5">
    <source>
        <dbReference type="ARBA" id="ARBA00022777"/>
    </source>
</evidence>
<accession>A0ABT9NIA2</accession>
<organism evidence="13 14">
    <name type="scientific">Trueperella bonasi</name>
    <dbReference type="NCBI Taxonomy" id="312286"/>
    <lineage>
        <taxon>Bacteria</taxon>
        <taxon>Bacillati</taxon>
        <taxon>Actinomycetota</taxon>
        <taxon>Actinomycetes</taxon>
        <taxon>Actinomycetales</taxon>
        <taxon>Actinomycetaceae</taxon>
        <taxon>Trueperella</taxon>
    </lineage>
</organism>
<dbReference type="SMART" id="SM00740">
    <property type="entry name" value="PASTA"/>
    <property type="match status" value="4"/>
</dbReference>
<keyword evidence="3 13" id="KW-0808">Transferase</keyword>
<dbReference type="EC" id="2.7.11.1" evidence="1"/>
<keyword evidence="10" id="KW-0812">Transmembrane</keyword>
<keyword evidence="4" id="KW-0547">Nucleotide-binding</keyword>
<feature type="domain" description="PASTA" evidence="12">
    <location>
        <begin position="533"/>
        <end position="599"/>
    </location>
</feature>
<evidence type="ECO:0000259" key="11">
    <source>
        <dbReference type="PROSITE" id="PS50011"/>
    </source>
</evidence>
<dbReference type="EMBL" id="JAUSQX010000001">
    <property type="protein sequence ID" value="MDP9807112.1"/>
    <property type="molecule type" value="Genomic_DNA"/>
</dbReference>
<comment type="caution">
    <text evidence="13">The sequence shown here is derived from an EMBL/GenBank/DDBJ whole genome shotgun (WGS) entry which is preliminary data.</text>
</comment>
<feature type="domain" description="PASTA" evidence="12">
    <location>
        <begin position="466"/>
        <end position="532"/>
    </location>
</feature>
<dbReference type="PROSITE" id="PS50011">
    <property type="entry name" value="PROTEIN_KINASE_DOM"/>
    <property type="match status" value="1"/>
</dbReference>
<dbReference type="InterPro" id="IPR011009">
    <property type="entry name" value="Kinase-like_dom_sf"/>
</dbReference>
<reference evidence="13 14" key="1">
    <citation type="submission" date="2023-07" db="EMBL/GenBank/DDBJ databases">
        <title>Sequencing the genomes of 1000 actinobacteria strains.</title>
        <authorList>
            <person name="Klenk H.-P."/>
        </authorList>
    </citation>
    <scope>NUCLEOTIDE SEQUENCE [LARGE SCALE GENOMIC DNA]</scope>
    <source>
        <strain evidence="13 14">DSM 17163</strain>
    </source>
</reference>
<evidence type="ECO:0000256" key="4">
    <source>
        <dbReference type="ARBA" id="ARBA00022741"/>
    </source>
</evidence>
<dbReference type="InterPro" id="IPR005543">
    <property type="entry name" value="PASTA_dom"/>
</dbReference>
<dbReference type="Proteomes" id="UP001243212">
    <property type="component" value="Unassembled WGS sequence"/>
</dbReference>
<keyword evidence="6" id="KW-0067">ATP-binding</keyword>
<evidence type="ECO:0000256" key="1">
    <source>
        <dbReference type="ARBA" id="ARBA00012513"/>
    </source>
</evidence>
<protein>
    <recommendedName>
        <fullName evidence="1">non-specific serine/threonine protein kinase</fullName>
        <ecNumber evidence="1">2.7.11.1</ecNumber>
    </recommendedName>
</protein>
<keyword evidence="14" id="KW-1185">Reference proteome</keyword>